<evidence type="ECO:0000256" key="12">
    <source>
        <dbReference type="RuleBase" id="RU003557"/>
    </source>
</evidence>
<dbReference type="CDD" id="cd00751">
    <property type="entry name" value="thiolase"/>
    <property type="match status" value="1"/>
</dbReference>
<evidence type="ECO:0000256" key="8">
    <source>
        <dbReference type="ARBA" id="ARBA00022958"/>
    </source>
</evidence>
<organism evidence="15 16">
    <name type="scientific">Stentor coeruleus</name>
    <dbReference type="NCBI Taxonomy" id="5963"/>
    <lineage>
        <taxon>Eukaryota</taxon>
        <taxon>Sar</taxon>
        <taxon>Alveolata</taxon>
        <taxon>Ciliophora</taxon>
        <taxon>Postciliodesmatophora</taxon>
        <taxon>Heterotrichea</taxon>
        <taxon>Heterotrichida</taxon>
        <taxon>Stentoridae</taxon>
        <taxon>Stentor</taxon>
    </lineage>
</organism>
<comment type="similarity">
    <text evidence="2 12">Belongs to the thiolase-like superfamily. Thiolase family.</text>
</comment>
<dbReference type="InterPro" id="IPR020613">
    <property type="entry name" value="Thiolase_CS"/>
</dbReference>
<dbReference type="InterPro" id="IPR020617">
    <property type="entry name" value="Thiolase_C"/>
</dbReference>
<feature type="domain" description="Thiolase N-terminal" evidence="13">
    <location>
        <begin position="17"/>
        <end position="268"/>
    </location>
</feature>
<reference evidence="15 16" key="1">
    <citation type="submission" date="2016-11" db="EMBL/GenBank/DDBJ databases">
        <title>The macronuclear genome of Stentor coeruleus: a giant cell with tiny introns.</title>
        <authorList>
            <person name="Slabodnick M."/>
            <person name="Ruby J.G."/>
            <person name="Reiff S.B."/>
            <person name="Swart E.C."/>
            <person name="Gosai S."/>
            <person name="Prabakaran S."/>
            <person name="Witkowska E."/>
            <person name="Larue G.E."/>
            <person name="Fisher S."/>
            <person name="Freeman R.M."/>
            <person name="Gunawardena J."/>
            <person name="Chu W."/>
            <person name="Stover N.A."/>
            <person name="Gregory B.D."/>
            <person name="Nowacki M."/>
            <person name="Derisi J."/>
            <person name="Roy S.W."/>
            <person name="Marshall W.F."/>
            <person name="Sood P."/>
        </authorList>
    </citation>
    <scope>NUCLEOTIDE SEQUENCE [LARGE SCALE GENOMIC DNA]</scope>
    <source>
        <strain evidence="15">WM001</strain>
    </source>
</reference>
<evidence type="ECO:0000256" key="1">
    <source>
        <dbReference type="ARBA" id="ARBA00004173"/>
    </source>
</evidence>
<keyword evidence="9" id="KW-0496">Mitochondrion</keyword>
<dbReference type="InterPro" id="IPR020610">
    <property type="entry name" value="Thiolase_AS"/>
</dbReference>
<comment type="caution">
    <text evidence="15">The sequence shown here is derived from an EMBL/GenBank/DDBJ whole genome shotgun (WGS) entry which is preliminary data.</text>
</comment>
<dbReference type="InterPro" id="IPR020616">
    <property type="entry name" value="Thiolase_N"/>
</dbReference>
<protein>
    <recommendedName>
        <fullName evidence="4">acetyl-CoA C-acetyltransferase</fullName>
        <ecNumber evidence="4">2.3.1.9</ecNumber>
    </recommendedName>
</protein>
<evidence type="ECO:0000259" key="14">
    <source>
        <dbReference type="Pfam" id="PF02803"/>
    </source>
</evidence>
<dbReference type="PANTHER" id="PTHR18919:SF156">
    <property type="entry name" value="ACETYL-COA ACETYLTRANSFERASE, MITOCHONDRIAL"/>
    <property type="match status" value="1"/>
</dbReference>
<dbReference type="SUPFAM" id="SSF53901">
    <property type="entry name" value="Thiolase-like"/>
    <property type="match status" value="2"/>
</dbReference>
<dbReference type="GO" id="GO:0046872">
    <property type="term" value="F:metal ion binding"/>
    <property type="evidence" value="ECO:0007669"/>
    <property type="project" value="UniProtKB-KW"/>
</dbReference>
<dbReference type="GO" id="GO:0003985">
    <property type="term" value="F:acetyl-CoA C-acetyltransferase activity"/>
    <property type="evidence" value="ECO:0007669"/>
    <property type="project" value="UniProtKB-EC"/>
</dbReference>
<sequence length="398" mass="42180">MRGISIISNHLSSAREVCIVAAGRSPLCPYKGDLSGYTATDLAALTLKQTMSKHSIDPQTIQEFYLGNVYPAGLGQSPAKQVAVKAGLLNSAVCCNLNKVCSSGMLAIIAGYMSIRQGIEDVIAAGGVDIMSNIPHYLPRNSTTKGDSDLIDGMVKDGLWDAKYNIHMGECAERCAEKYGISREEMDAFSESSQAKSANAWKNGKFDAEVIPVPHPKKNEMITKDVFKGPGQNYAKMRTAFRKENGRITPGNASPLTDGAAMVVLSSRAKAQEMGWKILGTITAFAHAEQNNIEFTTSPNLAVRKSLERAGLGLNQVDYFELNEAFSVVGIVNTKLLGIDPQKVNVYGGAVALGHPLGCSGARIAVTLLSVLNQEKGKVGAAGICNGGGGASALVIRI</sequence>
<name>A0A1R2BRB6_9CILI</name>
<keyword evidence="8" id="KW-0630">Potassium</keyword>
<dbReference type="PROSITE" id="PS00099">
    <property type="entry name" value="THIOLASE_3"/>
    <property type="match status" value="1"/>
</dbReference>
<dbReference type="AlphaFoldDB" id="A0A1R2BRB6"/>
<dbReference type="EC" id="2.3.1.9" evidence="4"/>
<gene>
    <name evidence="15" type="ORF">SteCoe_20800</name>
</gene>
<dbReference type="EMBL" id="MPUH01000481">
    <property type="protein sequence ID" value="OMJ79247.1"/>
    <property type="molecule type" value="Genomic_DNA"/>
</dbReference>
<evidence type="ECO:0000256" key="7">
    <source>
        <dbReference type="ARBA" id="ARBA00022946"/>
    </source>
</evidence>
<comment type="subunit">
    <text evidence="3">Homotetramer.</text>
</comment>
<evidence type="ECO:0000256" key="2">
    <source>
        <dbReference type="ARBA" id="ARBA00010982"/>
    </source>
</evidence>
<dbReference type="PANTHER" id="PTHR18919">
    <property type="entry name" value="ACETYL-COA C-ACYLTRANSFERASE"/>
    <property type="match status" value="1"/>
</dbReference>
<keyword evidence="10 12" id="KW-0012">Acyltransferase</keyword>
<evidence type="ECO:0000256" key="5">
    <source>
        <dbReference type="ARBA" id="ARBA00022679"/>
    </source>
</evidence>
<dbReference type="PROSITE" id="PS00737">
    <property type="entry name" value="THIOLASE_2"/>
    <property type="match status" value="1"/>
</dbReference>
<evidence type="ECO:0000256" key="4">
    <source>
        <dbReference type="ARBA" id="ARBA00012705"/>
    </source>
</evidence>
<evidence type="ECO:0000256" key="3">
    <source>
        <dbReference type="ARBA" id="ARBA00011881"/>
    </source>
</evidence>
<evidence type="ECO:0000256" key="9">
    <source>
        <dbReference type="ARBA" id="ARBA00023128"/>
    </source>
</evidence>
<dbReference type="PROSITE" id="PS00098">
    <property type="entry name" value="THIOLASE_1"/>
    <property type="match status" value="1"/>
</dbReference>
<keyword evidence="7" id="KW-0809">Transit peptide</keyword>
<dbReference type="Pfam" id="PF02803">
    <property type="entry name" value="Thiolase_C"/>
    <property type="match status" value="1"/>
</dbReference>
<dbReference type="Pfam" id="PF00108">
    <property type="entry name" value="Thiolase_N"/>
    <property type="match status" value="1"/>
</dbReference>
<keyword evidence="6" id="KW-0479">Metal-binding</keyword>
<evidence type="ECO:0000313" key="16">
    <source>
        <dbReference type="Proteomes" id="UP000187209"/>
    </source>
</evidence>
<evidence type="ECO:0000256" key="6">
    <source>
        <dbReference type="ARBA" id="ARBA00022723"/>
    </source>
</evidence>
<dbReference type="Gene3D" id="3.40.47.10">
    <property type="match status" value="1"/>
</dbReference>
<accession>A0A1R2BRB6</accession>
<dbReference type="GO" id="GO:0005739">
    <property type="term" value="C:mitochondrion"/>
    <property type="evidence" value="ECO:0007669"/>
    <property type="project" value="UniProtKB-SubCell"/>
</dbReference>
<dbReference type="OrthoDB" id="5404651at2759"/>
<feature type="active site" description="Acyl-thioester intermediate" evidence="11">
    <location>
        <position position="101"/>
    </location>
</feature>
<dbReference type="NCBIfam" id="TIGR01930">
    <property type="entry name" value="AcCoA-C-Actrans"/>
    <property type="match status" value="1"/>
</dbReference>
<feature type="active site" description="Proton acceptor" evidence="11">
    <location>
        <position position="355"/>
    </location>
</feature>
<proteinExistence type="inferred from homology"/>
<keyword evidence="16" id="KW-1185">Reference proteome</keyword>
<comment type="subcellular location">
    <subcellularLocation>
        <location evidence="1">Mitochondrion</location>
    </subcellularLocation>
</comment>
<evidence type="ECO:0000313" key="15">
    <source>
        <dbReference type="EMBL" id="OMJ79247.1"/>
    </source>
</evidence>
<feature type="domain" description="Thiolase C-terminal" evidence="14">
    <location>
        <begin position="277"/>
        <end position="397"/>
    </location>
</feature>
<dbReference type="Proteomes" id="UP000187209">
    <property type="component" value="Unassembled WGS sequence"/>
</dbReference>
<evidence type="ECO:0000256" key="10">
    <source>
        <dbReference type="ARBA" id="ARBA00023315"/>
    </source>
</evidence>
<dbReference type="GO" id="GO:0006635">
    <property type="term" value="P:fatty acid beta-oxidation"/>
    <property type="evidence" value="ECO:0007669"/>
    <property type="project" value="TreeGrafter"/>
</dbReference>
<evidence type="ECO:0000259" key="13">
    <source>
        <dbReference type="Pfam" id="PF00108"/>
    </source>
</evidence>
<keyword evidence="5 12" id="KW-0808">Transferase</keyword>
<feature type="active site" description="Proton acceptor" evidence="11">
    <location>
        <position position="385"/>
    </location>
</feature>
<dbReference type="InterPro" id="IPR020615">
    <property type="entry name" value="Thiolase_acyl_enz_int_AS"/>
</dbReference>
<dbReference type="InterPro" id="IPR002155">
    <property type="entry name" value="Thiolase"/>
</dbReference>
<evidence type="ECO:0000256" key="11">
    <source>
        <dbReference type="PIRSR" id="PIRSR000429-1"/>
    </source>
</evidence>
<dbReference type="PIRSF" id="PIRSF000429">
    <property type="entry name" value="Ac-CoA_Ac_transf"/>
    <property type="match status" value="1"/>
</dbReference>
<dbReference type="InterPro" id="IPR016039">
    <property type="entry name" value="Thiolase-like"/>
</dbReference>